<feature type="region of interest" description="Disordered" evidence="1">
    <location>
        <begin position="351"/>
        <end position="431"/>
    </location>
</feature>
<feature type="non-terminal residue" evidence="2">
    <location>
        <position position="1"/>
    </location>
</feature>
<feature type="compositionally biased region" description="Low complexity" evidence="1">
    <location>
        <begin position="492"/>
        <end position="504"/>
    </location>
</feature>
<feature type="region of interest" description="Disordered" evidence="1">
    <location>
        <begin position="325"/>
        <end position="344"/>
    </location>
</feature>
<feature type="region of interest" description="Disordered" evidence="1">
    <location>
        <begin position="262"/>
        <end position="288"/>
    </location>
</feature>
<proteinExistence type="predicted"/>
<dbReference type="EMBL" id="JAQQWE010000008">
    <property type="protein sequence ID" value="KAK7943276.1"/>
    <property type="molecule type" value="Genomic_DNA"/>
</dbReference>
<protein>
    <submittedName>
        <fullName evidence="2">Uncharacterized protein</fullName>
    </submittedName>
</protein>
<dbReference type="GeneID" id="92081673"/>
<feature type="compositionally biased region" description="Polar residues" evidence="1">
    <location>
        <begin position="266"/>
        <end position="276"/>
    </location>
</feature>
<evidence type="ECO:0000313" key="2">
    <source>
        <dbReference type="EMBL" id="KAK7943276.1"/>
    </source>
</evidence>
<feature type="region of interest" description="Disordered" evidence="1">
    <location>
        <begin position="484"/>
        <end position="546"/>
    </location>
</feature>
<name>A0ABR1PZU2_9PEZI</name>
<dbReference type="RefSeq" id="XP_066695307.1">
    <property type="nucleotide sequence ID" value="XM_066848611.1"/>
</dbReference>
<accession>A0ABR1PZU2</accession>
<evidence type="ECO:0000256" key="1">
    <source>
        <dbReference type="SAM" id="MobiDB-lite"/>
    </source>
</evidence>
<sequence>GTLVEAAALAHEATSHALGSATYDVGTLRDSMDLHRNPRTLAGSNTRDTHAEFRHARHSNGIHPFQAAGMISMGQESLAASPRDTLLSYLPAFIKSSSSNDEPDFHFSLWEPTVGNSISGLTQPLTPPERRIVEYQKGHLVRHISQFRAPNSRFGPAAAVLRGAPSRSDENLDDNAGLPMPPPSVGSNGFPTWSFAFRSLVEDIIRDGEDLTVMLNYSRIREQMARFSYTLDDVMEPRLVLLDAGSDRNVLVTRPTQAARLEEGSTRATGTKNGTPQAKPPRNEEWSMPLKQNELVSRASWTGVTASLVTPLMAKVFSRNPSDDFLRGFRGQPPNPSSSSSAEIARDIPASTASLPPTSMNTPEFLTPLKAANMPPTTRFRMRPLSSSPPRSTTMPGRATADGLPGHGIPLGGSDERMKDCNNDNNNKADEEDGSAAIRILLYECYHAIVCVIKTFYRTRPPAESKQREMAARRHLTEVLHKLSQVQSEPVGNGHDNSNSSRRSGGSDGSGSSGGDGKGPKSRRASGDGDDEAGGWPIKRRRSEVG</sequence>
<comment type="caution">
    <text evidence="2">The sequence shown here is derived from an EMBL/GenBank/DDBJ whole genome shotgun (WGS) entry which is preliminary data.</text>
</comment>
<evidence type="ECO:0000313" key="3">
    <source>
        <dbReference type="Proteomes" id="UP001391051"/>
    </source>
</evidence>
<keyword evidence="3" id="KW-1185">Reference proteome</keyword>
<feature type="compositionally biased region" description="Polar residues" evidence="1">
    <location>
        <begin position="351"/>
        <end position="364"/>
    </location>
</feature>
<feature type="compositionally biased region" description="Low complexity" evidence="1">
    <location>
        <begin position="383"/>
        <end position="396"/>
    </location>
</feature>
<reference evidence="2 3" key="1">
    <citation type="submission" date="2023-01" db="EMBL/GenBank/DDBJ databases">
        <title>Analysis of 21 Apiospora genomes using comparative genomics revels a genus with tremendous synthesis potential of carbohydrate active enzymes and secondary metabolites.</title>
        <authorList>
            <person name="Sorensen T."/>
        </authorList>
    </citation>
    <scope>NUCLEOTIDE SEQUENCE [LARGE SCALE GENOMIC DNA]</scope>
    <source>
        <strain evidence="2 3">CBS 24483</strain>
    </source>
</reference>
<dbReference type="Proteomes" id="UP001391051">
    <property type="component" value="Unassembled WGS sequence"/>
</dbReference>
<gene>
    <name evidence="2" type="ORF">PG986_012389</name>
</gene>
<feature type="compositionally biased region" description="Gly residues" evidence="1">
    <location>
        <begin position="506"/>
        <end position="517"/>
    </location>
</feature>
<organism evidence="2 3">
    <name type="scientific">Apiospora aurea</name>
    <dbReference type="NCBI Taxonomy" id="335848"/>
    <lineage>
        <taxon>Eukaryota</taxon>
        <taxon>Fungi</taxon>
        <taxon>Dikarya</taxon>
        <taxon>Ascomycota</taxon>
        <taxon>Pezizomycotina</taxon>
        <taxon>Sordariomycetes</taxon>
        <taxon>Xylariomycetidae</taxon>
        <taxon>Amphisphaeriales</taxon>
        <taxon>Apiosporaceae</taxon>
        <taxon>Apiospora</taxon>
    </lineage>
</organism>